<evidence type="ECO:0000256" key="1">
    <source>
        <dbReference type="SAM" id="Phobius"/>
    </source>
</evidence>
<feature type="transmembrane region" description="Helical" evidence="1">
    <location>
        <begin position="19"/>
        <end position="41"/>
    </location>
</feature>
<keyword evidence="1" id="KW-0472">Membrane</keyword>
<dbReference type="AlphaFoldDB" id="A0A0X3PB14"/>
<evidence type="ECO:0000313" key="2">
    <source>
        <dbReference type="EMBL" id="JAP49125.1"/>
    </source>
</evidence>
<name>A0A0X3PB14_SCHSO</name>
<keyword evidence="1" id="KW-1133">Transmembrane helix</keyword>
<dbReference type="EMBL" id="GEEE01014100">
    <property type="protein sequence ID" value="JAP49125.1"/>
    <property type="molecule type" value="Transcribed_RNA"/>
</dbReference>
<gene>
    <name evidence="2" type="ORF">TR101336</name>
</gene>
<feature type="non-terminal residue" evidence="2">
    <location>
        <position position="1"/>
    </location>
</feature>
<protein>
    <submittedName>
        <fullName evidence="2">Uncharacterized protein</fullName>
    </submittedName>
</protein>
<reference evidence="2" key="1">
    <citation type="submission" date="2016-01" db="EMBL/GenBank/DDBJ databases">
        <title>Reference transcriptome for the parasite Schistocephalus solidus: insights into the molecular evolution of parasitism.</title>
        <authorList>
            <person name="Hebert F.O."/>
            <person name="Grambauer S."/>
            <person name="Barber I."/>
            <person name="Landry C.R."/>
            <person name="Aubin-Horth N."/>
        </authorList>
    </citation>
    <scope>NUCLEOTIDE SEQUENCE</scope>
</reference>
<proteinExistence type="predicted"/>
<organism evidence="2">
    <name type="scientific">Schistocephalus solidus</name>
    <name type="common">Tapeworm</name>
    <dbReference type="NCBI Taxonomy" id="70667"/>
    <lineage>
        <taxon>Eukaryota</taxon>
        <taxon>Metazoa</taxon>
        <taxon>Spiralia</taxon>
        <taxon>Lophotrochozoa</taxon>
        <taxon>Platyhelminthes</taxon>
        <taxon>Cestoda</taxon>
        <taxon>Eucestoda</taxon>
        <taxon>Diphyllobothriidea</taxon>
        <taxon>Diphyllobothriidae</taxon>
        <taxon>Schistocephalus</taxon>
    </lineage>
</organism>
<sequence>RLYTCSGYSSAKNPNMCTIYTALFVALLTTFAFSSSLGAVVKREQASDNKKEETILGSSLTGLTRQRALNGLGAFSETLMAIGSSAVYQLNKWIEEFQKAGKSDFELDPELRSFFQILIAGFRVLR</sequence>
<keyword evidence="1" id="KW-0812">Transmembrane</keyword>
<accession>A0A0X3PB14</accession>